<proteinExistence type="predicted"/>
<evidence type="ECO:0008006" key="4">
    <source>
        <dbReference type="Google" id="ProtNLM"/>
    </source>
</evidence>
<keyword evidence="1" id="KW-0472">Membrane</keyword>
<organism evidence="2 3">
    <name type="scientific">Blastopirellula marina DSM 3645</name>
    <dbReference type="NCBI Taxonomy" id="314230"/>
    <lineage>
        <taxon>Bacteria</taxon>
        <taxon>Pseudomonadati</taxon>
        <taxon>Planctomycetota</taxon>
        <taxon>Planctomycetia</taxon>
        <taxon>Pirellulales</taxon>
        <taxon>Pirellulaceae</taxon>
        <taxon>Blastopirellula</taxon>
    </lineage>
</organism>
<evidence type="ECO:0000256" key="1">
    <source>
        <dbReference type="SAM" id="Phobius"/>
    </source>
</evidence>
<evidence type="ECO:0000313" key="3">
    <source>
        <dbReference type="Proteomes" id="UP000004358"/>
    </source>
</evidence>
<feature type="transmembrane region" description="Helical" evidence="1">
    <location>
        <begin position="464"/>
        <end position="482"/>
    </location>
</feature>
<dbReference type="AlphaFoldDB" id="A3ZW86"/>
<keyword evidence="1" id="KW-0812">Transmembrane</keyword>
<dbReference type="STRING" id="314230.DSM3645_25864"/>
<protein>
    <recommendedName>
        <fullName evidence="4">DUF4350 domain-containing protein</fullName>
    </recommendedName>
</protein>
<feature type="transmembrane region" description="Helical" evidence="1">
    <location>
        <begin position="489"/>
        <end position="513"/>
    </location>
</feature>
<accession>A3ZW86</accession>
<dbReference type="RefSeq" id="WP_002653069.1">
    <property type="nucleotide sequence ID" value="NZ_CH672376.1"/>
</dbReference>
<dbReference type="EMBL" id="AANZ01000015">
    <property type="protein sequence ID" value="EAQ79114.1"/>
    <property type="molecule type" value="Genomic_DNA"/>
</dbReference>
<name>A3ZW86_9BACT</name>
<comment type="caution">
    <text evidence="2">The sequence shown here is derived from an EMBL/GenBank/DDBJ whole genome shotgun (WGS) entry which is preliminary data.</text>
</comment>
<dbReference type="OrthoDB" id="269524at2"/>
<dbReference type="HOGENOM" id="CLU_363971_0_0_0"/>
<gene>
    <name evidence="2" type="ORF">DSM3645_25864</name>
</gene>
<sequence>MSPINADRRGRFLRNHDPMDADKRTWRAWGIVVLFILTSTAPAWGQNRGVVSFPQTGKTVKHGLTMTVETNWVENSGYRPIWVTVNTSNGMPTKADRVLTVELSGSDQWYWRNRQTISAVVELPQGATTVTAEVPAPSTALWYQIEVTTYEDGTQLKDLSTSSSGPVAITDGRYSASESFPAIVVIDSDAPNRVRRLAWYNEQVRLILDKKRKSPIPDLRVLINETGTSARGSVSSLVGGGQTGLEVMNALWSLGRIDILNPNEMPQQWINLTSVDLAFVSLSDLRGMKANQPEQFAALTKWTRCGGNLVVSDLGVEEKSFSADRSELSRLLGMPPAGASDNWLEQSPFARRSGVEQLRTRGYYGNNYVGSYVGEDGTFRVGTDPKGSIPPIEIKMRTWQMGLVVAIEGSPFPGDAQQWKDLLDRMGSDRWMWFQRNGLSQLRENQHYWQFMIPGVGQAPVTSFQFLISLFVVVIGPVNYFLLRSAGRLNWIIVTVPAGAAMVTMALVGFALFSDGFGVKLRTRGITLLDQRSGDAVTWSRQAYYAGLAPSSGFTFPRSAAVFEINQQPSDRGQDHVLVISDKAQHLKRGYFRSRVTHQMLVVQPSKTELKLAITEQGDALVVENLLGVDVSMVVITGKDDEHLYTAQDLKAGETRTLTLSTPKTAGEFRRRLSDFDLQLPIGFDQYAYNASNRSRNQYYYQQIPEESIAVSHATSRLERELNESMRSGSLAAPHTYEALVERSPWTPVGVPRFRSEMSVEVIRGKW</sequence>
<keyword evidence="1" id="KW-1133">Transmembrane helix</keyword>
<evidence type="ECO:0000313" key="2">
    <source>
        <dbReference type="EMBL" id="EAQ79114.1"/>
    </source>
</evidence>
<dbReference type="eggNOG" id="ENOG5032V0P">
    <property type="taxonomic scope" value="Bacteria"/>
</dbReference>
<reference evidence="2 3" key="1">
    <citation type="submission" date="2006-02" db="EMBL/GenBank/DDBJ databases">
        <authorList>
            <person name="Amann R."/>
            <person name="Ferriera S."/>
            <person name="Johnson J."/>
            <person name="Kravitz S."/>
            <person name="Halpern A."/>
            <person name="Remington K."/>
            <person name="Beeson K."/>
            <person name="Tran B."/>
            <person name="Rogers Y.-H."/>
            <person name="Friedman R."/>
            <person name="Venter J.C."/>
        </authorList>
    </citation>
    <scope>NUCLEOTIDE SEQUENCE [LARGE SCALE GENOMIC DNA]</scope>
    <source>
        <strain evidence="2 3">DSM 3645</strain>
    </source>
</reference>
<dbReference type="Proteomes" id="UP000004358">
    <property type="component" value="Unassembled WGS sequence"/>
</dbReference>